<dbReference type="RefSeq" id="WP_010855165.1">
    <property type="nucleotide sequence ID" value="NZ_AQHR01000085.1"/>
</dbReference>
<dbReference type="NCBIfam" id="NF006701">
    <property type="entry name" value="PRK09247.1"/>
    <property type="match status" value="1"/>
</dbReference>
<evidence type="ECO:0000256" key="1">
    <source>
        <dbReference type="ARBA" id="ARBA00012727"/>
    </source>
</evidence>
<dbReference type="EMBL" id="AQHR01000085">
    <property type="protein sequence ID" value="EON76581.1"/>
    <property type="molecule type" value="Genomic_DNA"/>
</dbReference>
<dbReference type="EC" id="6.5.1.1" evidence="1"/>
<keyword evidence="11" id="KW-0234">DNA repair</keyword>
<dbReference type="PANTHER" id="PTHR45674">
    <property type="entry name" value="DNA LIGASE 1/3 FAMILY MEMBER"/>
    <property type="match status" value="1"/>
</dbReference>
<dbReference type="InterPro" id="IPR012340">
    <property type="entry name" value="NA-bd_OB-fold"/>
</dbReference>
<dbReference type="Gene3D" id="3.30.470.30">
    <property type="entry name" value="DNA ligase/mRNA capping enzyme"/>
    <property type="match status" value="1"/>
</dbReference>
<dbReference type="SUPFAM" id="SSF117018">
    <property type="entry name" value="ATP-dependent DNA ligase DNA-binding domain"/>
    <property type="match status" value="1"/>
</dbReference>
<dbReference type="OrthoDB" id="9767858at2"/>
<keyword evidence="10" id="KW-0233">DNA recombination</keyword>
<dbReference type="Pfam" id="PF04675">
    <property type="entry name" value="DNA_ligase_A_N"/>
    <property type="match status" value="1"/>
</dbReference>
<name>R7ZR41_9BACT</name>
<keyword evidence="9" id="KW-0460">Magnesium</keyword>
<dbReference type="PATRIC" id="fig|1288963.3.peg.3023"/>
<dbReference type="PROSITE" id="PS00697">
    <property type="entry name" value="DNA_LIGASE_A1"/>
    <property type="match status" value="1"/>
</dbReference>
<comment type="catalytic activity">
    <reaction evidence="13">
        <text>ATP + (deoxyribonucleotide)n-3'-hydroxyl + 5'-phospho-(deoxyribonucleotide)m = (deoxyribonucleotide)n+m + AMP + diphosphate.</text>
        <dbReference type="EC" id="6.5.1.1"/>
    </reaction>
</comment>
<dbReference type="InterPro" id="IPR036599">
    <property type="entry name" value="DNA_ligase_N_sf"/>
</dbReference>
<keyword evidence="5" id="KW-0479">Metal-binding</keyword>
<evidence type="ECO:0000256" key="10">
    <source>
        <dbReference type="ARBA" id="ARBA00023172"/>
    </source>
</evidence>
<dbReference type="PROSITE" id="PS50160">
    <property type="entry name" value="DNA_LIGASE_A3"/>
    <property type="match status" value="1"/>
</dbReference>
<keyword evidence="3" id="KW-0132">Cell division</keyword>
<evidence type="ECO:0000256" key="2">
    <source>
        <dbReference type="ARBA" id="ARBA00022598"/>
    </source>
</evidence>
<evidence type="ECO:0000256" key="4">
    <source>
        <dbReference type="ARBA" id="ARBA00022705"/>
    </source>
</evidence>
<dbReference type="GO" id="GO:0003677">
    <property type="term" value="F:DNA binding"/>
    <property type="evidence" value="ECO:0007669"/>
    <property type="project" value="InterPro"/>
</dbReference>
<reference evidence="15 16" key="1">
    <citation type="submission" date="2013-02" db="EMBL/GenBank/DDBJ databases">
        <title>A novel strain isolated from Lonar lake, Maharashtra, India.</title>
        <authorList>
            <person name="Singh A."/>
        </authorList>
    </citation>
    <scope>NUCLEOTIDE SEQUENCE [LARGE SCALE GENOMIC DNA]</scope>
    <source>
        <strain evidence="15 16">AK24</strain>
    </source>
</reference>
<dbReference type="InterPro" id="IPR050191">
    <property type="entry name" value="ATP-dep_DNA_ligase"/>
</dbReference>
<keyword evidence="8" id="KW-0067">ATP-binding</keyword>
<dbReference type="AlphaFoldDB" id="R7ZR41"/>
<comment type="caution">
    <text evidence="15">The sequence shown here is derived from an EMBL/GenBank/DDBJ whole genome shotgun (WGS) entry which is preliminary data.</text>
</comment>
<dbReference type="Gene3D" id="1.10.3260.10">
    <property type="entry name" value="DNA ligase, ATP-dependent, N-terminal domain"/>
    <property type="match status" value="1"/>
</dbReference>
<keyword evidence="12" id="KW-0131">Cell cycle</keyword>
<dbReference type="InterPro" id="IPR012310">
    <property type="entry name" value="DNA_ligase_ATP-dep_cent"/>
</dbReference>
<keyword evidence="7" id="KW-0227">DNA damage</keyword>
<dbReference type="CDD" id="cd07972">
    <property type="entry name" value="OBF_DNA_ligase_Arch_LigB"/>
    <property type="match status" value="1"/>
</dbReference>
<feature type="domain" description="ATP-dependent DNA ligase family profile" evidence="14">
    <location>
        <begin position="307"/>
        <end position="433"/>
    </location>
</feature>
<protein>
    <recommendedName>
        <fullName evidence="1">DNA ligase (ATP)</fullName>
        <ecNumber evidence="1">6.5.1.1</ecNumber>
    </recommendedName>
</protein>
<keyword evidence="6" id="KW-0547">Nucleotide-binding</keyword>
<evidence type="ECO:0000256" key="6">
    <source>
        <dbReference type="ARBA" id="ARBA00022741"/>
    </source>
</evidence>
<dbReference type="GO" id="GO:0005524">
    <property type="term" value="F:ATP binding"/>
    <property type="evidence" value="ECO:0007669"/>
    <property type="project" value="UniProtKB-KW"/>
</dbReference>
<dbReference type="NCBIfam" id="TIGR04120">
    <property type="entry name" value="DNA_lig_bact"/>
    <property type="match status" value="1"/>
</dbReference>
<dbReference type="InterPro" id="IPR012308">
    <property type="entry name" value="DNA_ligase_ATP-dep_N"/>
</dbReference>
<dbReference type="STRING" id="1232681.ADIS_3031"/>
<gene>
    <name evidence="15" type="ORF">ADIS_3031</name>
</gene>
<dbReference type="GO" id="GO:0051301">
    <property type="term" value="P:cell division"/>
    <property type="evidence" value="ECO:0007669"/>
    <property type="project" value="UniProtKB-KW"/>
</dbReference>
<dbReference type="Pfam" id="PF01068">
    <property type="entry name" value="DNA_ligase_A_M"/>
    <property type="match status" value="1"/>
</dbReference>
<evidence type="ECO:0000259" key="14">
    <source>
        <dbReference type="PROSITE" id="PS50160"/>
    </source>
</evidence>
<dbReference type="PANTHER" id="PTHR45674:SF13">
    <property type="entry name" value="DNA LIGASE-RELATED"/>
    <property type="match status" value="1"/>
</dbReference>
<dbReference type="SUPFAM" id="SSF50249">
    <property type="entry name" value="Nucleic acid-binding proteins"/>
    <property type="match status" value="1"/>
</dbReference>
<accession>R7ZR41</accession>
<dbReference type="InterPro" id="IPR012309">
    <property type="entry name" value="DNA_ligase_ATP-dep_C"/>
</dbReference>
<evidence type="ECO:0000256" key="13">
    <source>
        <dbReference type="ARBA" id="ARBA00034003"/>
    </source>
</evidence>
<dbReference type="Proteomes" id="UP000013909">
    <property type="component" value="Unassembled WGS sequence"/>
</dbReference>
<keyword evidence="4" id="KW-0235">DNA replication</keyword>
<proteinExistence type="predicted"/>
<dbReference type="GO" id="GO:0006260">
    <property type="term" value="P:DNA replication"/>
    <property type="evidence" value="ECO:0007669"/>
    <property type="project" value="UniProtKB-KW"/>
</dbReference>
<evidence type="ECO:0000313" key="16">
    <source>
        <dbReference type="Proteomes" id="UP000013909"/>
    </source>
</evidence>
<dbReference type="InterPro" id="IPR016059">
    <property type="entry name" value="DNA_ligase_ATP-dep_CS"/>
</dbReference>
<evidence type="ECO:0000256" key="8">
    <source>
        <dbReference type="ARBA" id="ARBA00022840"/>
    </source>
</evidence>
<evidence type="ECO:0000256" key="3">
    <source>
        <dbReference type="ARBA" id="ARBA00022618"/>
    </source>
</evidence>
<dbReference type="GO" id="GO:0006281">
    <property type="term" value="P:DNA repair"/>
    <property type="evidence" value="ECO:0007669"/>
    <property type="project" value="UniProtKB-KW"/>
</dbReference>
<dbReference type="GO" id="GO:0003910">
    <property type="term" value="F:DNA ligase (ATP) activity"/>
    <property type="evidence" value="ECO:0007669"/>
    <property type="project" value="UniProtKB-EC"/>
</dbReference>
<keyword evidence="16" id="KW-1185">Reference proteome</keyword>
<dbReference type="SUPFAM" id="SSF56091">
    <property type="entry name" value="DNA ligase/mRNA capping enzyme, catalytic domain"/>
    <property type="match status" value="1"/>
</dbReference>
<dbReference type="Pfam" id="PF04679">
    <property type="entry name" value="DNA_ligase_A_C"/>
    <property type="match status" value="1"/>
</dbReference>
<dbReference type="GO" id="GO:0006310">
    <property type="term" value="P:DNA recombination"/>
    <property type="evidence" value="ECO:0007669"/>
    <property type="project" value="UniProtKB-KW"/>
</dbReference>
<sequence>MKEFASLFSMLDQTNKTKDKLEYLKNYFLSSSDSDKLWALALFCQRRPKRTVTTSQLRQWCQEEGKIPTWLFDECYHTVGDLAETISLLLPASDSHSELSLNQWISWLKGLAFESEESKKNAVKNAWRQLGREEQFVFNKLITGGFRVGVSQNLVTQALAAAFNMEKSEVAHRIMGNWEPDRITFEELILANNLKDDLSRPYPFCLAHPIESTIAGLGEIGHWQCEWKWDGIRGQLIHRKGQVFIWSRGEEILTEKFPELLEVGYSLPDGTVLDGEILAFDDSGVMPFGKLQTRIGRKNVTKKILGETPVIFMAYDMLESQGRDQRLVPLRNRREFLETLVEKTGHPGLFISKLVQASSWEELSVLRESSRDKKAEGFMLKHRDSTYETGRKRGHWWKWKIDPLTIDGVLLYAQKGHGRRADLYSDYTLAVWDGELLVPFAKAYSGLTDSEMVKVDRFVKQHTKERFGPVRTVTPELVFEIAFEGIQESMRHKSGIALRFPRILRWRIDKQPKDANTLDDLRQLLETYGK</sequence>
<dbReference type="CDD" id="cd07897">
    <property type="entry name" value="Adenylation_DNA_ligase_Bac1"/>
    <property type="match status" value="1"/>
</dbReference>
<evidence type="ECO:0000256" key="7">
    <source>
        <dbReference type="ARBA" id="ARBA00022763"/>
    </source>
</evidence>
<evidence type="ECO:0000313" key="15">
    <source>
        <dbReference type="EMBL" id="EON76581.1"/>
    </source>
</evidence>
<evidence type="ECO:0000256" key="9">
    <source>
        <dbReference type="ARBA" id="ARBA00022842"/>
    </source>
</evidence>
<organism evidence="15 16">
    <name type="scientific">Lunatimonas lonarensis</name>
    <dbReference type="NCBI Taxonomy" id="1232681"/>
    <lineage>
        <taxon>Bacteria</taxon>
        <taxon>Pseudomonadati</taxon>
        <taxon>Bacteroidota</taxon>
        <taxon>Cytophagia</taxon>
        <taxon>Cytophagales</taxon>
        <taxon>Cyclobacteriaceae</taxon>
    </lineage>
</organism>
<evidence type="ECO:0000256" key="11">
    <source>
        <dbReference type="ARBA" id="ARBA00023204"/>
    </source>
</evidence>
<dbReference type="Gene3D" id="2.40.50.140">
    <property type="entry name" value="Nucleic acid-binding proteins"/>
    <property type="match status" value="1"/>
</dbReference>
<evidence type="ECO:0000256" key="12">
    <source>
        <dbReference type="ARBA" id="ARBA00023306"/>
    </source>
</evidence>
<dbReference type="GO" id="GO:0046872">
    <property type="term" value="F:metal ion binding"/>
    <property type="evidence" value="ECO:0007669"/>
    <property type="project" value="UniProtKB-KW"/>
</dbReference>
<dbReference type="InterPro" id="IPR026333">
    <property type="entry name" value="ATP_dep_DNA_lig_pp_1105_fam"/>
</dbReference>
<evidence type="ECO:0000256" key="5">
    <source>
        <dbReference type="ARBA" id="ARBA00022723"/>
    </source>
</evidence>
<keyword evidence="2 15" id="KW-0436">Ligase</keyword>